<feature type="region of interest" description="Disordered" evidence="1">
    <location>
        <begin position="181"/>
        <end position="213"/>
    </location>
</feature>
<evidence type="ECO:0000313" key="3">
    <source>
        <dbReference type="Proteomes" id="UP000247498"/>
    </source>
</evidence>
<evidence type="ECO:0000313" key="2">
    <source>
        <dbReference type="EMBL" id="GBG00071.1"/>
    </source>
</evidence>
<accession>A0A2V0PPT9</accession>
<keyword evidence="3" id="KW-1185">Reference proteome</keyword>
<name>A0A2V0PPT9_9CHLO</name>
<gene>
    <name evidence="2" type="ORF">Rsub_12768</name>
</gene>
<protein>
    <submittedName>
        <fullName evidence="2">Uncharacterized protein</fullName>
    </submittedName>
</protein>
<evidence type="ECO:0000256" key="1">
    <source>
        <dbReference type="SAM" id="MobiDB-lite"/>
    </source>
</evidence>
<dbReference type="Proteomes" id="UP000247498">
    <property type="component" value="Unassembled WGS sequence"/>
</dbReference>
<feature type="region of interest" description="Disordered" evidence="1">
    <location>
        <begin position="249"/>
        <end position="279"/>
    </location>
</feature>
<organism evidence="2 3">
    <name type="scientific">Raphidocelis subcapitata</name>
    <dbReference type="NCBI Taxonomy" id="307507"/>
    <lineage>
        <taxon>Eukaryota</taxon>
        <taxon>Viridiplantae</taxon>
        <taxon>Chlorophyta</taxon>
        <taxon>core chlorophytes</taxon>
        <taxon>Chlorophyceae</taxon>
        <taxon>CS clade</taxon>
        <taxon>Sphaeropleales</taxon>
        <taxon>Selenastraceae</taxon>
        <taxon>Raphidocelis</taxon>
    </lineage>
</organism>
<dbReference type="OrthoDB" id="10663413at2759"/>
<feature type="compositionally biased region" description="Low complexity" evidence="1">
    <location>
        <begin position="100"/>
        <end position="122"/>
    </location>
</feature>
<dbReference type="InParanoid" id="A0A2V0PPT9"/>
<feature type="compositionally biased region" description="Polar residues" evidence="1">
    <location>
        <begin position="195"/>
        <end position="213"/>
    </location>
</feature>
<sequence>MDGIQLQRLVQDENAGHLSASALGNNKPGLQAPSGGTGLKAGPLSARKAFGNITNKAGPAQQQDGPDGGATIKRRALGDLSVNRPAQQQFGSGGDGGKAGMMKAGPSRQPLGPQQAAPAAALPAADLAARYAASGVERFAGKTWRVLEEEREEEEEAAAAAAAQRLTASLSSWQLRARPLQVASDDDDEQLLAPQPSTRTAATSTAQPCSSGLSSVFEDGDDFFGGSHSSAAALLPDLPAELAATPATPTLSGALAEASPVQPAAGAARPWDSPDAQPW</sequence>
<dbReference type="EMBL" id="BDRX01000190">
    <property type="protein sequence ID" value="GBG00071.1"/>
    <property type="molecule type" value="Genomic_DNA"/>
</dbReference>
<feature type="region of interest" description="Disordered" evidence="1">
    <location>
        <begin position="17"/>
        <end position="122"/>
    </location>
</feature>
<proteinExistence type="predicted"/>
<reference evidence="2 3" key="1">
    <citation type="journal article" date="2018" name="Sci. Rep.">
        <title>Raphidocelis subcapitata (=Pseudokirchneriella subcapitata) provides an insight into genome evolution and environmental adaptations in the Sphaeropleales.</title>
        <authorList>
            <person name="Suzuki S."/>
            <person name="Yamaguchi H."/>
            <person name="Nakajima N."/>
            <person name="Kawachi M."/>
        </authorList>
    </citation>
    <scope>NUCLEOTIDE SEQUENCE [LARGE SCALE GENOMIC DNA]</scope>
    <source>
        <strain evidence="2 3">NIES-35</strain>
    </source>
</reference>
<dbReference type="AlphaFoldDB" id="A0A2V0PPT9"/>
<comment type="caution">
    <text evidence="2">The sequence shown here is derived from an EMBL/GenBank/DDBJ whole genome shotgun (WGS) entry which is preliminary data.</text>
</comment>